<accession>A0A0F3ILS0</accession>
<keyword evidence="2" id="KW-1185">Reference proteome</keyword>
<reference evidence="1 2" key="2">
    <citation type="journal article" date="2016" name="Microb. Ecol.">
        <title>Genome Characteristics of a Novel Type I Methanotroph (Sn10-6) Isolated from a Flooded Indian Rice Field.</title>
        <authorList>
            <person name="Rahalkar M.C."/>
            <person name="Pandit P.S."/>
            <person name="Dhakephalkar P.K."/>
            <person name="Pore S."/>
            <person name="Arora P."/>
            <person name="Kapse N."/>
        </authorList>
    </citation>
    <scope>NUCLEOTIDE SEQUENCE [LARGE SCALE GENOMIC DNA]</scope>
    <source>
        <strain evidence="1 2">Sn10-6</strain>
    </source>
</reference>
<name>A0A0F3ILS0_9GAMM</name>
<comment type="caution">
    <text evidence="1">The sequence shown here is derived from an EMBL/GenBank/DDBJ whole genome shotgun (WGS) entry which is preliminary data.</text>
</comment>
<evidence type="ECO:0000313" key="1">
    <source>
        <dbReference type="EMBL" id="KJV07592.1"/>
    </source>
</evidence>
<dbReference type="Proteomes" id="UP000033684">
    <property type="component" value="Unassembled WGS sequence"/>
</dbReference>
<sequence>MSNLSSIFDGVIDTEITVKPPLAVLKELGQELEKRTQGLLVGSVEQRTIRTPYGDNFSIEFDITAPALNNYCFHVLTISHDFDLYPLKIEDRRGEYKDADNQDKLEQALKEIFSSSEVKKAINGLLAQIKSA</sequence>
<gene>
    <name evidence="1" type="ORF">VZ94_03655</name>
</gene>
<dbReference type="EMBL" id="LAJX01000027">
    <property type="protein sequence ID" value="KJV07592.1"/>
    <property type="molecule type" value="Genomic_DNA"/>
</dbReference>
<organism evidence="1 2">
    <name type="scientific">Methylocucumis oryzae</name>
    <dbReference type="NCBI Taxonomy" id="1632867"/>
    <lineage>
        <taxon>Bacteria</taxon>
        <taxon>Pseudomonadati</taxon>
        <taxon>Pseudomonadota</taxon>
        <taxon>Gammaproteobacteria</taxon>
        <taxon>Methylococcales</taxon>
        <taxon>Methylococcaceae</taxon>
        <taxon>Methylocucumis</taxon>
    </lineage>
</organism>
<evidence type="ECO:0000313" key="2">
    <source>
        <dbReference type="Proteomes" id="UP000033684"/>
    </source>
</evidence>
<protein>
    <submittedName>
        <fullName evidence="1">Uncharacterized protein</fullName>
    </submittedName>
</protein>
<dbReference type="AlphaFoldDB" id="A0A0F3ILS0"/>
<proteinExistence type="predicted"/>
<dbReference type="RefSeq" id="WP_045778205.1">
    <property type="nucleotide sequence ID" value="NZ_LAJX01000027.1"/>
</dbReference>
<reference evidence="2" key="1">
    <citation type="submission" date="2015-03" db="EMBL/GenBank/DDBJ databases">
        <title>Draft genome sequence of a novel methanotroph (Sn10-6) isolated from flooded ricefield rhizosphere in India.</title>
        <authorList>
            <person name="Pandit P.S."/>
            <person name="Pore S.D."/>
            <person name="Arora P."/>
            <person name="Kapse N.G."/>
            <person name="Dhakephalkar P.K."/>
            <person name="Rahalkar M.C."/>
        </authorList>
    </citation>
    <scope>NUCLEOTIDE SEQUENCE [LARGE SCALE GENOMIC DNA]</scope>
    <source>
        <strain evidence="2">Sn10-6</strain>
    </source>
</reference>
<dbReference type="OrthoDB" id="962191at2"/>